<protein>
    <submittedName>
        <fullName evidence="1">Uncharacterized protein</fullName>
    </submittedName>
</protein>
<evidence type="ECO:0000313" key="2">
    <source>
        <dbReference type="Proteomes" id="UP000831701"/>
    </source>
</evidence>
<sequence>MPDPRSQFIVEVYASNEGAGAVLSQRSASDHHVHPCAFLSCKLSLVERNYDVGNCKLLAMKVAFEEWCNWHVWTDHEDLQYLKSAKRLNSRQARWALFFSQFRFSLSYRPGSQNTKPDALSRLYEPEPAANKPGAFFWQIEKDV</sequence>
<comment type="caution">
    <text evidence="1">The sequence shown here is derived from an EMBL/GenBank/DDBJ whole genome shotgun (WGS) entry which is preliminary data.</text>
</comment>
<gene>
    <name evidence="1" type="ORF">L3Q82_003898</name>
</gene>
<reference evidence="1" key="1">
    <citation type="submission" date="2022-04" db="EMBL/GenBank/DDBJ databases">
        <title>Jade perch genome.</title>
        <authorList>
            <person name="Chao B."/>
        </authorList>
    </citation>
    <scope>NUCLEOTIDE SEQUENCE</scope>
    <source>
        <strain evidence="1">CB-2022</strain>
    </source>
</reference>
<keyword evidence="2" id="KW-1185">Reference proteome</keyword>
<proteinExistence type="predicted"/>
<dbReference type="Proteomes" id="UP000831701">
    <property type="component" value="Chromosome 2"/>
</dbReference>
<organism evidence="1 2">
    <name type="scientific">Scortum barcoo</name>
    <name type="common">barcoo grunter</name>
    <dbReference type="NCBI Taxonomy" id="214431"/>
    <lineage>
        <taxon>Eukaryota</taxon>
        <taxon>Metazoa</taxon>
        <taxon>Chordata</taxon>
        <taxon>Craniata</taxon>
        <taxon>Vertebrata</taxon>
        <taxon>Euteleostomi</taxon>
        <taxon>Actinopterygii</taxon>
        <taxon>Neopterygii</taxon>
        <taxon>Teleostei</taxon>
        <taxon>Neoteleostei</taxon>
        <taxon>Acanthomorphata</taxon>
        <taxon>Eupercaria</taxon>
        <taxon>Centrarchiformes</taxon>
        <taxon>Terapontoidei</taxon>
        <taxon>Terapontidae</taxon>
        <taxon>Scortum</taxon>
    </lineage>
</organism>
<evidence type="ECO:0000313" key="1">
    <source>
        <dbReference type="EMBL" id="KAI3375589.1"/>
    </source>
</evidence>
<accession>A0ACB8X6D5</accession>
<dbReference type="EMBL" id="CM041532">
    <property type="protein sequence ID" value="KAI3375589.1"/>
    <property type="molecule type" value="Genomic_DNA"/>
</dbReference>
<name>A0ACB8X6D5_9TELE</name>